<dbReference type="EMBL" id="UINC01069664">
    <property type="protein sequence ID" value="SVC03216.1"/>
    <property type="molecule type" value="Genomic_DNA"/>
</dbReference>
<proteinExistence type="predicted"/>
<feature type="non-terminal residue" evidence="2">
    <location>
        <position position="174"/>
    </location>
</feature>
<gene>
    <name evidence="2" type="ORF">METZ01_LOCUS256070</name>
</gene>
<organism evidence="2">
    <name type="scientific">marine metagenome</name>
    <dbReference type="NCBI Taxonomy" id="408172"/>
    <lineage>
        <taxon>unclassified sequences</taxon>
        <taxon>metagenomes</taxon>
        <taxon>ecological metagenomes</taxon>
    </lineage>
</organism>
<dbReference type="PANTHER" id="PTHR33546:SF1">
    <property type="entry name" value="LARGE, MULTIFUNCTIONAL SECRETED PROTEIN"/>
    <property type="match status" value="1"/>
</dbReference>
<feature type="domain" description="DUF7133" evidence="1">
    <location>
        <begin position="25"/>
        <end position="166"/>
    </location>
</feature>
<name>A0A382IUB8_9ZZZZ</name>
<sequence length="174" mass="19707">MKFFACFFAFSLAFGQAQGGQLTAAESLKQFEVFDDLVIDQLLAEPLVKQPVFLNFDERGRMWVVQYQQYPHPAGLKMTSRDNYWRAIYDRVPLAPPNHIRGRDKITIHEDTDGDGVLDRHKTFVEGLNIVTSLAHGRGGVWVLNPPYLLFYADKNRDDIPDSAPVVHLAGFGL</sequence>
<dbReference type="InterPro" id="IPR055557">
    <property type="entry name" value="DUF7133"/>
</dbReference>
<evidence type="ECO:0000313" key="2">
    <source>
        <dbReference type="EMBL" id="SVC03216.1"/>
    </source>
</evidence>
<dbReference type="Pfam" id="PF23500">
    <property type="entry name" value="DUF7133"/>
    <property type="match status" value="1"/>
</dbReference>
<reference evidence="2" key="1">
    <citation type="submission" date="2018-05" db="EMBL/GenBank/DDBJ databases">
        <authorList>
            <person name="Lanie J.A."/>
            <person name="Ng W.-L."/>
            <person name="Kazmierczak K.M."/>
            <person name="Andrzejewski T.M."/>
            <person name="Davidsen T.M."/>
            <person name="Wayne K.J."/>
            <person name="Tettelin H."/>
            <person name="Glass J.I."/>
            <person name="Rusch D."/>
            <person name="Podicherti R."/>
            <person name="Tsui H.-C.T."/>
            <person name="Winkler M.E."/>
        </authorList>
    </citation>
    <scope>NUCLEOTIDE SEQUENCE</scope>
</reference>
<dbReference type="AlphaFoldDB" id="A0A382IUB8"/>
<protein>
    <recommendedName>
        <fullName evidence="1">DUF7133 domain-containing protein</fullName>
    </recommendedName>
</protein>
<accession>A0A382IUB8</accession>
<dbReference type="PANTHER" id="PTHR33546">
    <property type="entry name" value="LARGE, MULTIFUNCTIONAL SECRETED PROTEIN-RELATED"/>
    <property type="match status" value="1"/>
</dbReference>
<evidence type="ECO:0000259" key="1">
    <source>
        <dbReference type="Pfam" id="PF23500"/>
    </source>
</evidence>